<dbReference type="InterPro" id="IPR000618">
    <property type="entry name" value="Insect_cuticle"/>
</dbReference>
<organism evidence="4">
    <name type="scientific">Bactrocera dorsalis</name>
    <name type="common">Oriental fruit fly</name>
    <name type="synonym">Dacus dorsalis</name>
    <dbReference type="NCBI Taxonomy" id="27457"/>
    <lineage>
        <taxon>Eukaryota</taxon>
        <taxon>Metazoa</taxon>
        <taxon>Ecdysozoa</taxon>
        <taxon>Arthropoda</taxon>
        <taxon>Hexapoda</taxon>
        <taxon>Insecta</taxon>
        <taxon>Pterygota</taxon>
        <taxon>Neoptera</taxon>
        <taxon>Endopterygota</taxon>
        <taxon>Diptera</taxon>
        <taxon>Brachycera</taxon>
        <taxon>Muscomorpha</taxon>
        <taxon>Tephritoidea</taxon>
        <taxon>Tephritidae</taxon>
        <taxon>Bactrocera</taxon>
        <taxon>Bactrocera</taxon>
    </lineage>
</organism>
<feature type="signal peptide" evidence="3">
    <location>
        <begin position="1"/>
        <end position="32"/>
    </location>
</feature>
<dbReference type="AlphaFoldDB" id="A0A034WCW9"/>
<feature type="chain" id="PRO_5001557796" description="Cuticle protein 6" evidence="3">
    <location>
        <begin position="33"/>
        <end position="387"/>
    </location>
</feature>
<evidence type="ECO:0000256" key="1">
    <source>
        <dbReference type="PROSITE-ProRule" id="PRU00497"/>
    </source>
</evidence>
<dbReference type="OrthoDB" id="8021718at2759"/>
<dbReference type="Pfam" id="PF00379">
    <property type="entry name" value="Chitin_bind_4"/>
    <property type="match status" value="1"/>
</dbReference>
<dbReference type="PROSITE" id="PS51155">
    <property type="entry name" value="CHIT_BIND_RR_2"/>
    <property type="match status" value="1"/>
</dbReference>
<keyword evidence="3" id="KW-0732">Signal</keyword>
<evidence type="ECO:0000256" key="3">
    <source>
        <dbReference type="SAM" id="SignalP"/>
    </source>
</evidence>
<feature type="region of interest" description="Disordered" evidence="2">
    <location>
        <begin position="260"/>
        <end position="288"/>
    </location>
</feature>
<feature type="compositionally biased region" description="Basic and acidic residues" evidence="2">
    <location>
        <begin position="275"/>
        <end position="288"/>
    </location>
</feature>
<proteinExistence type="predicted"/>
<evidence type="ECO:0008006" key="5">
    <source>
        <dbReference type="Google" id="ProtNLM"/>
    </source>
</evidence>
<accession>A0A034WCW9</accession>
<dbReference type="EMBL" id="GAKP01006795">
    <property type="protein sequence ID" value="JAC52157.1"/>
    <property type="molecule type" value="Transcribed_RNA"/>
</dbReference>
<keyword evidence="1" id="KW-0193">Cuticle</keyword>
<evidence type="ECO:0000313" key="4">
    <source>
        <dbReference type="EMBL" id="JAC52157.1"/>
    </source>
</evidence>
<protein>
    <recommendedName>
        <fullName evidence="5">Cuticle protein 6</fullName>
    </recommendedName>
</protein>
<name>A0A034WCW9_BACDO</name>
<dbReference type="GO" id="GO:0042302">
    <property type="term" value="F:structural constituent of cuticle"/>
    <property type="evidence" value="ECO:0007669"/>
    <property type="project" value="UniProtKB-UniRule"/>
</dbReference>
<reference evidence="4" key="1">
    <citation type="journal article" date="2014" name="BMC Genomics">
        <title>Characterizing the developmental transcriptome of the oriental fruit fly, Bactrocera dorsalis (Diptera: Tephritidae) through comparative genomic analysis with Drosophila melanogaster utilizing modENCODE datasets.</title>
        <authorList>
            <person name="Geib S.M."/>
            <person name="Calla B."/>
            <person name="Hall B."/>
            <person name="Hou S."/>
            <person name="Manoukis N.C."/>
        </authorList>
    </citation>
    <scope>NUCLEOTIDE SEQUENCE</scope>
    <source>
        <strain evidence="4">Punador</strain>
    </source>
</reference>
<evidence type="ECO:0000256" key="2">
    <source>
        <dbReference type="SAM" id="MobiDB-lite"/>
    </source>
</evidence>
<sequence length="387" mass="42624">MSAYELSKRVKIRFAVVVVLLLLCLKAHHTEAAPTTDRSFAYAKAQAIKKSGGNPDTSAYFRRDPYGANTYAFGFEVNDNRTGNIQFRDERRYVNGSVEGSFGHVHPDGRVIVTHFLSDNERGFLHETRTFESGDSQQWKAHWPTKRPSILMQRPQDMPTGAVVYDKDLHLNVTNSKVPEPLANALNEQHAIDVNASAHAEDAMSDLAIQDIIDGKVPLQTKPAKAETHIGFESVHDFLPTNFPIVPFILPPMLGGLDGSGEKALPKNASSPSGHEAKHNQQQAKYDEAKVNNSEKIVNVQELEKSAVTKPKVGSSTKAPLLTTKAPSLATKAPLSVTKADNEHLATEQPTPLTKVPESATFVNSTWYQQLIDQSRNEFLSNLPDNP</sequence>